<sequence length="80" mass="9421">MTRLRRARFLDHLDKLTKSDKENVGTMLRVGAEIYGRDGFNLVRCEESSKWQVYRKVKRGNAGIDAYEKRQRGYTSDECF</sequence>
<dbReference type="Proteomes" id="UP000221438">
    <property type="component" value="Unassembled WGS sequence"/>
</dbReference>
<evidence type="ECO:0000313" key="1">
    <source>
        <dbReference type="EMBL" id="PGQ11850.1"/>
    </source>
</evidence>
<dbReference type="RefSeq" id="WP_097829802.1">
    <property type="nucleotide sequence ID" value="NZ_NUGR01000017.1"/>
</dbReference>
<evidence type="ECO:0000313" key="2">
    <source>
        <dbReference type="Proteomes" id="UP000221438"/>
    </source>
</evidence>
<reference evidence="1 2" key="1">
    <citation type="submission" date="2017-09" db="EMBL/GenBank/DDBJ databases">
        <title>Large-scale bioinformatics analysis of Bacillus genomes uncovers conserved roles of natural products in bacterial physiology.</title>
        <authorList>
            <consortium name="Agbiome Team Llc"/>
            <person name="Bleich R.M."/>
            <person name="Grubbs K.J."/>
            <person name="Santa Maria K.C."/>
            <person name="Allen S.E."/>
            <person name="Farag S."/>
            <person name="Shank E.A."/>
            <person name="Bowers A."/>
        </authorList>
    </citation>
    <scope>NUCLEOTIDE SEQUENCE [LARGE SCALE GENOMIC DNA]</scope>
    <source>
        <strain evidence="1 2">AFS046104</strain>
    </source>
</reference>
<organism evidence="1 2">
    <name type="scientific">Bacillus cereus</name>
    <dbReference type="NCBI Taxonomy" id="1396"/>
    <lineage>
        <taxon>Bacteria</taxon>
        <taxon>Bacillati</taxon>
        <taxon>Bacillota</taxon>
        <taxon>Bacilli</taxon>
        <taxon>Bacillales</taxon>
        <taxon>Bacillaceae</taxon>
        <taxon>Bacillus</taxon>
        <taxon>Bacillus cereus group</taxon>
    </lineage>
</organism>
<comment type="caution">
    <text evidence="1">The sequence shown here is derived from an EMBL/GenBank/DDBJ whole genome shotgun (WGS) entry which is preliminary data.</text>
</comment>
<gene>
    <name evidence="1" type="ORF">COA08_03440</name>
</gene>
<accession>A0A2C0F0X0</accession>
<dbReference type="AlphaFoldDB" id="A0A2C0F0X0"/>
<proteinExistence type="predicted"/>
<protein>
    <submittedName>
        <fullName evidence="1">Uncharacterized protein</fullName>
    </submittedName>
</protein>
<dbReference type="EMBL" id="NUJQ01000003">
    <property type="protein sequence ID" value="PGQ11850.1"/>
    <property type="molecule type" value="Genomic_DNA"/>
</dbReference>
<name>A0A2C0F0X0_BACCE</name>